<protein>
    <submittedName>
        <fullName evidence="1">Uncharacterized protein</fullName>
    </submittedName>
</protein>
<evidence type="ECO:0000313" key="2">
    <source>
        <dbReference type="Proteomes" id="UP000824164"/>
    </source>
</evidence>
<dbReference type="EMBL" id="DVLT01000022">
    <property type="protein sequence ID" value="HIU02243.1"/>
    <property type="molecule type" value="Genomic_DNA"/>
</dbReference>
<reference evidence="1" key="1">
    <citation type="submission" date="2020-10" db="EMBL/GenBank/DDBJ databases">
        <authorList>
            <person name="Gilroy R."/>
        </authorList>
    </citation>
    <scope>NUCLEOTIDE SEQUENCE</scope>
    <source>
        <strain evidence="1">CHK187-14744</strain>
    </source>
</reference>
<accession>A0A9D1HFG6</accession>
<reference evidence="1" key="2">
    <citation type="journal article" date="2021" name="PeerJ">
        <title>Extensive microbial diversity within the chicken gut microbiome revealed by metagenomics and culture.</title>
        <authorList>
            <person name="Gilroy R."/>
            <person name="Ravi A."/>
            <person name="Getino M."/>
            <person name="Pursley I."/>
            <person name="Horton D.L."/>
            <person name="Alikhan N.F."/>
            <person name="Baker D."/>
            <person name="Gharbi K."/>
            <person name="Hall N."/>
            <person name="Watson M."/>
            <person name="Adriaenssens E.M."/>
            <person name="Foster-Nyarko E."/>
            <person name="Jarju S."/>
            <person name="Secka A."/>
            <person name="Antonio M."/>
            <person name="Oren A."/>
            <person name="Chaudhuri R.R."/>
            <person name="La Ragione R."/>
            <person name="Hildebrand F."/>
            <person name="Pallen M.J."/>
        </authorList>
    </citation>
    <scope>NUCLEOTIDE SEQUENCE</scope>
    <source>
        <strain evidence="1">CHK187-14744</strain>
    </source>
</reference>
<comment type="caution">
    <text evidence="1">The sequence shown here is derived from an EMBL/GenBank/DDBJ whole genome shotgun (WGS) entry which is preliminary data.</text>
</comment>
<dbReference type="AlphaFoldDB" id="A0A9D1HFG6"/>
<dbReference type="Proteomes" id="UP000824164">
    <property type="component" value="Unassembled WGS sequence"/>
</dbReference>
<sequence>MDILTYEEAKEIYEMMNDHLDNTDEDIMDLYNTMIGKAVRYAHIRAGWPSLSRQEKQEQDSFRTAAHDGFISLINGVARTEGEAGRQWRERLSQDRKRIGDFACYIALFEGISAR</sequence>
<organism evidence="1 2">
    <name type="scientific">Candidatus Onthocola gallistercoris</name>
    <dbReference type="NCBI Taxonomy" id="2840876"/>
    <lineage>
        <taxon>Bacteria</taxon>
        <taxon>Bacillati</taxon>
        <taxon>Bacillota</taxon>
        <taxon>Bacilli</taxon>
        <taxon>Candidatus Onthocola</taxon>
    </lineage>
</organism>
<evidence type="ECO:0000313" key="1">
    <source>
        <dbReference type="EMBL" id="HIU02243.1"/>
    </source>
</evidence>
<name>A0A9D1HFG6_9FIRM</name>
<proteinExistence type="predicted"/>
<gene>
    <name evidence="1" type="ORF">IAB63_03195</name>
</gene>